<sequence length="405" mass="45956">MSKKIPLDIITGIFCRQPVKSLLRFRCVSKTCCSLIDSQDFIKLHLNHSITTRSNRRLILKGAHDLYALDFDTLTLGTGVQPHHHPLNIGSGTEVLGSCNGLIALCNSVQELALFNPSTRKLKTLPLPPCLVGFPSAFTFYGFGQDKINDDYKLVRVLHFKGNDGDDVEVEVYSLKTNSWRRISNLPRFLRDFYDYLYHSLFRKGYGVLAGGALHWVSPKSSTRSVIVAFDLVAEEFYQLPLPDSVNVSYANVHVDVGSLEGCLCVFRFYNLVYVDMWMMKEHAVKESWTKLFSVQEPTPTRSFLFLRPLGYSRNGVKLLLEVRREKLVWFDLETNSLRTVKIDTHGLDFVDTEICMASLVPLSDKGGGCGGGINGMKRRNLEEKEKRHKKKRDDFLCTGFKLVL</sequence>
<dbReference type="PANTHER" id="PTHR31672:SF13">
    <property type="entry name" value="F-BOX PROTEIN CPR30-LIKE"/>
    <property type="match status" value="1"/>
</dbReference>
<name>V4UR76_CITCL</name>
<dbReference type="InterPro" id="IPR001810">
    <property type="entry name" value="F-box_dom"/>
</dbReference>
<dbReference type="InterPro" id="IPR006527">
    <property type="entry name" value="F-box-assoc_dom_typ1"/>
</dbReference>
<dbReference type="OrthoDB" id="591557at2759"/>
<dbReference type="SUPFAM" id="SSF81383">
    <property type="entry name" value="F-box domain"/>
    <property type="match status" value="1"/>
</dbReference>
<dbReference type="Pfam" id="PF07734">
    <property type="entry name" value="FBA_1"/>
    <property type="match status" value="1"/>
</dbReference>
<dbReference type="eggNOG" id="ENOG502QVMN">
    <property type="taxonomic scope" value="Eukaryota"/>
</dbReference>
<reference evidence="2 3" key="1">
    <citation type="submission" date="2013-10" db="EMBL/GenBank/DDBJ databases">
        <authorList>
            <consortium name="International Citrus Genome Consortium"/>
            <person name="Jenkins J."/>
            <person name="Schmutz J."/>
            <person name="Prochnik S."/>
            <person name="Rokhsar D."/>
            <person name="Gmitter F."/>
            <person name="Ollitrault P."/>
            <person name="Machado M."/>
            <person name="Talon M."/>
            <person name="Wincker P."/>
            <person name="Jaillon O."/>
            <person name="Morgante M."/>
        </authorList>
    </citation>
    <scope>NUCLEOTIDE SEQUENCE</scope>
    <source>
        <strain evidence="3">cv. Clemenules</strain>
    </source>
</reference>
<dbReference type="EMBL" id="KI536861">
    <property type="protein sequence ID" value="ESR42039.1"/>
    <property type="molecule type" value="Genomic_DNA"/>
</dbReference>
<dbReference type="InterPro" id="IPR015915">
    <property type="entry name" value="Kelch-typ_b-propeller"/>
</dbReference>
<dbReference type="Gramene" id="ESR42039">
    <property type="protein sequence ID" value="ESR42039"/>
    <property type="gene ID" value="CICLE_v10011877mg"/>
</dbReference>
<dbReference type="SMART" id="SM00256">
    <property type="entry name" value="FBOX"/>
    <property type="match status" value="1"/>
</dbReference>
<dbReference type="NCBIfam" id="TIGR01640">
    <property type="entry name" value="F_box_assoc_1"/>
    <property type="match status" value="1"/>
</dbReference>
<evidence type="ECO:0000259" key="1">
    <source>
        <dbReference type="SMART" id="SM00256"/>
    </source>
</evidence>
<dbReference type="Proteomes" id="UP000030687">
    <property type="component" value="Unassembled WGS sequence"/>
</dbReference>
<dbReference type="SUPFAM" id="SSF117281">
    <property type="entry name" value="Kelch motif"/>
    <property type="match status" value="1"/>
</dbReference>
<dbReference type="OMA" id="SFDFMRP"/>
<dbReference type="InterPro" id="IPR036047">
    <property type="entry name" value="F-box-like_dom_sf"/>
</dbReference>
<gene>
    <name evidence="2" type="ORF">CICLE_v10011877mg</name>
</gene>
<evidence type="ECO:0000313" key="3">
    <source>
        <dbReference type="Proteomes" id="UP000030687"/>
    </source>
</evidence>
<dbReference type="InterPro" id="IPR050796">
    <property type="entry name" value="SCF_F-box_component"/>
</dbReference>
<dbReference type="InParanoid" id="V4UR76"/>
<dbReference type="InterPro" id="IPR017451">
    <property type="entry name" value="F-box-assoc_interact_dom"/>
</dbReference>
<evidence type="ECO:0000313" key="2">
    <source>
        <dbReference type="EMBL" id="ESR42039.1"/>
    </source>
</evidence>
<dbReference type="AlphaFoldDB" id="V4UR76"/>
<dbReference type="STRING" id="85681.V4UR76"/>
<accession>V4UR76</accession>
<proteinExistence type="predicted"/>
<dbReference type="Pfam" id="PF00646">
    <property type="entry name" value="F-box"/>
    <property type="match status" value="1"/>
</dbReference>
<dbReference type="PANTHER" id="PTHR31672">
    <property type="entry name" value="BNACNNG10540D PROTEIN"/>
    <property type="match status" value="1"/>
</dbReference>
<organism evidence="2 3">
    <name type="scientific">Citrus clementina</name>
    <name type="common">Clementine</name>
    <name type="synonym">Citrus deliciosa x Citrus sinensis</name>
    <dbReference type="NCBI Taxonomy" id="85681"/>
    <lineage>
        <taxon>Eukaryota</taxon>
        <taxon>Viridiplantae</taxon>
        <taxon>Streptophyta</taxon>
        <taxon>Embryophyta</taxon>
        <taxon>Tracheophyta</taxon>
        <taxon>Spermatophyta</taxon>
        <taxon>Magnoliopsida</taxon>
        <taxon>eudicotyledons</taxon>
        <taxon>Gunneridae</taxon>
        <taxon>Pentapetalae</taxon>
        <taxon>rosids</taxon>
        <taxon>malvids</taxon>
        <taxon>Sapindales</taxon>
        <taxon>Rutaceae</taxon>
        <taxon>Aurantioideae</taxon>
        <taxon>Citrus</taxon>
    </lineage>
</organism>
<dbReference type="KEGG" id="cic:CICLE_v10011877mg"/>
<dbReference type="Gene3D" id="2.120.10.80">
    <property type="entry name" value="Kelch-type beta propeller"/>
    <property type="match status" value="1"/>
</dbReference>
<keyword evidence="3" id="KW-1185">Reference proteome</keyword>
<feature type="domain" description="F-box" evidence="1">
    <location>
        <begin position="5"/>
        <end position="45"/>
    </location>
</feature>
<protein>
    <recommendedName>
        <fullName evidence="1">F-box domain-containing protein</fullName>
    </recommendedName>
</protein>